<feature type="region of interest" description="Disordered" evidence="1">
    <location>
        <begin position="247"/>
        <end position="274"/>
    </location>
</feature>
<evidence type="ECO:0000313" key="3">
    <source>
        <dbReference type="Proteomes" id="UP000094527"/>
    </source>
</evidence>
<name>A0A1D2MKB0_ORCCI</name>
<feature type="compositionally biased region" description="Basic residues" evidence="1">
    <location>
        <begin position="250"/>
        <end position="274"/>
    </location>
</feature>
<dbReference type="Proteomes" id="UP000094527">
    <property type="component" value="Unassembled WGS sequence"/>
</dbReference>
<dbReference type="PANTHER" id="PTHR12716:SF8">
    <property type="entry name" value="TRANSCRIPTION INITIATION FACTOR IIE SUBUNIT BETA"/>
    <property type="match status" value="1"/>
</dbReference>
<dbReference type="AlphaFoldDB" id="A0A1D2MKB0"/>
<comment type="caution">
    <text evidence="2">The sequence shown here is derived from an EMBL/GenBank/DDBJ whole genome shotgun (WGS) entry which is preliminary data.</text>
</comment>
<gene>
    <name evidence="2" type="ORF">Ocin01_13343</name>
</gene>
<dbReference type="STRING" id="48709.A0A1D2MKB0"/>
<dbReference type="InterPro" id="IPR036390">
    <property type="entry name" value="WH_DNA-bd_sf"/>
</dbReference>
<accession>A0A1D2MKB0</accession>
<protein>
    <submittedName>
        <fullName evidence="2">General transcription factor IIE subunit 2</fullName>
    </submittedName>
</protein>
<evidence type="ECO:0000256" key="1">
    <source>
        <dbReference type="SAM" id="MobiDB-lite"/>
    </source>
</evidence>
<dbReference type="InterPro" id="IPR036388">
    <property type="entry name" value="WH-like_DNA-bd_sf"/>
</dbReference>
<dbReference type="Gene3D" id="1.10.10.10">
    <property type="entry name" value="Winged helix-like DNA-binding domain superfamily/Winged helix DNA-binding domain"/>
    <property type="match status" value="1"/>
</dbReference>
<dbReference type="PANTHER" id="PTHR12716">
    <property type="entry name" value="TRANSCRIPTION INITIATION FACTOR IIE, BETA SUBUNIT"/>
    <property type="match status" value="1"/>
</dbReference>
<dbReference type="OrthoDB" id="5323195at2759"/>
<keyword evidence="3" id="KW-1185">Reference proteome</keyword>
<dbReference type="GO" id="GO:0006367">
    <property type="term" value="P:transcription initiation at RNA polymerase II promoter"/>
    <property type="evidence" value="ECO:0007669"/>
    <property type="project" value="InterPro"/>
</dbReference>
<dbReference type="GO" id="GO:0005673">
    <property type="term" value="C:transcription factor TFIIE complex"/>
    <property type="evidence" value="ECO:0007669"/>
    <property type="project" value="InterPro"/>
</dbReference>
<organism evidence="2 3">
    <name type="scientific">Orchesella cincta</name>
    <name type="common">Springtail</name>
    <name type="synonym">Podura cincta</name>
    <dbReference type="NCBI Taxonomy" id="48709"/>
    <lineage>
        <taxon>Eukaryota</taxon>
        <taxon>Metazoa</taxon>
        <taxon>Ecdysozoa</taxon>
        <taxon>Arthropoda</taxon>
        <taxon>Hexapoda</taxon>
        <taxon>Collembola</taxon>
        <taxon>Entomobryomorpha</taxon>
        <taxon>Entomobryoidea</taxon>
        <taxon>Orchesellidae</taxon>
        <taxon>Orchesellinae</taxon>
        <taxon>Orchesella</taxon>
    </lineage>
</organism>
<sequence length="298" mass="34165">MRRRGVSANVNTSNPLLGGSNNGLVRWAIARDRTRKLQLATGGRYKYFIVSKIINYLKTQFLECRDCKFGLAELLEKVNEVHVSEEMIQWLTDEGLPSSSRIRQLSNGKYTYQPPLTCTTEKGLLKVLKARHENGVGGLLRSLVEDSMPIANRFILNLLEANLILQVTRNDKEQVLFYKHPEPEIDALEMEERVVELWRKIDVSNKEMSHIKMYLAKQKMNIFDDEAIDKKQTPLLAIEAAATADTSTNCRKRKKKAVLPKPKPPPKRTRRVKKVRDNAHVEDQLNFNLGAFGEEEHQ</sequence>
<dbReference type="InterPro" id="IPR016656">
    <property type="entry name" value="TFIIE-bsu"/>
</dbReference>
<proteinExistence type="predicted"/>
<dbReference type="EMBL" id="LJIJ01001020">
    <property type="protein sequence ID" value="ODM93335.1"/>
    <property type="molecule type" value="Genomic_DNA"/>
</dbReference>
<dbReference type="GO" id="GO:0001097">
    <property type="term" value="F:TFIIH-class transcription factor complex binding"/>
    <property type="evidence" value="ECO:0007669"/>
    <property type="project" value="TreeGrafter"/>
</dbReference>
<evidence type="ECO:0000313" key="2">
    <source>
        <dbReference type="EMBL" id="ODM93335.1"/>
    </source>
</evidence>
<reference evidence="2 3" key="1">
    <citation type="journal article" date="2016" name="Genome Biol. Evol.">
        <title>Gene Family Evolution Reflects Adaptation to Soil Environmental Stressors in the Genome of the Collembolan Orchesella cincta.</title>
        <authorList>
            <person name="Faddeeva-Vakhrusheva A."/>
            <person name="Derks M.F."/>
            <person name="Anvar S.Y."/>
            <person name="Agamennone V."/>
            <person name="Suring W."/>
            <person name="Smit S."/>
            <person name="van Straalen N.M."/>
            <person name="Roelofs D."/>
        </authorList>
    </citation>
    <scope>NUCLEOTIDE SEQUENCE [LARGE SCALE GENOMIC DNA]</scope>
    <source>
        <tissue evidence="2">Mixed pool</tissue>
    </source>
</reference>
<dbReference type="SUPFAM" id="SSF46785">
    <property type="entry name" value="Winged helix' DNA-binding domain"/>
    <property type="match status" value="1"/>
</dbReference>